<evidence type="ECO:0008006" key="3">
    <source>
        <dbReference type="Google" id="ProtNLM"/>
    </source>
</evidence>
<dbReference type="PANTHER" id="PTHR14097">
    <property type="entry name" value="OXIDOREDUCTASE HTATIP2"/>
    <property type="match status" value="1"/>
</dbReference>
<evidence type="ECO:0000313" key="1">
    <source>
        <dbReference type="EMBL" id="CAH1057778.1"/>
    </source>
</evidence>
<comment type="caution">
    <text evidence="1">The sequence shown here is derived from an EMBL/GenBank/DDBJ whole genome shotgun (WGS) entry which is preliminary data.</text>
</comment>
<dbReference type="Gene3D" id="3.40.50.720">
    <property type="entry name" value="NAD(P)-binding Rossmann-like Domain"/>
    <property type="match status" value="1"/>
</dbReference>
<dbReference type="EMBL" id="CAKMAB010000024">
    <property type="protein sequence ID" value="CAH1057778.1"/>
    <property type="molecule type" value="Genomic_DNA"/>
</dbReference>
<dbReference type="SUPFAM" id="SSF51735">
    <property type="entry name" value="NAD(P)-binding Rossmann-fold domains"/>
    <property type="match status" value="1"/>
</dbReference>
<proteinExistence type="predicted"/>
<dbReference type="RefSeq" id="WP_234538445.1">
    <property type="nucleotide sequence ID" value="NZ_CAKMAB010000024.1"/>
</dbReference>
<dbReference type="PANTHER" id="PTHR14097:SF8">
    <property type="entry name" value="NAD(P)-BINDING DOMAIN-CONTAINING PROTEIN"/>
    <property type="match status" value="1"/>
</dbReference>
<name>A0ABN8FIB8_9BACL</name>
<dbReference type="InterPro" id="IPR036291">
    <property type="entry name" value="NAD(P)-bd_dom_sf"/>
</dbReference>
<reference evidence="1" key="1">
    <citation type="submission" date="2021-12" db="EMBL/GenBank/DDBJ databases">
        <authorList>
            <person name="Criscuolo A."/>
        </authorList>
    </citation>
    <scope>NUCLEOTIDE SEQUENCE</scope>
    <source>
        <strain evidence="1">CIP111894</strain>
    </source>
</reference>
<evidence type="ECO:0000313" key="2">
    <source>
        <dbReference type="Proteomes" id="UP000838749"/>
    </source>
</evidence>
<protein>
    <recommendedName>
        <fullName evidence="3">Epimerase</fullName>
    </recommendedName>
</protein>
<organism evidence="1 2">
    <name type="scientific">Paenibacillus pseudetheri</name>
    <dbReference type="NCBI Taxonomy" id="2897682"/>
    <lineage>
        <taxon>Bacteria</taxon>
        <taxon>Bacillati</taxon>
        <taxon>Bacillota</taxon>
        <taxon>Bacilli</taxon>
        <taxon>Bacillales</taxon>
        <taxon>Paenibacillaceae</taxon>
        <taxon>Paenibacillus</taxon>
    </lineage>
</organism>
<dbReference type="Proteomes" id="UP000838749">
    <property type="component" value="Unassembled WGS sequence"/>
</dbReference>
<sequence length="223" mass="25239">MKVIIFGATGMVGQSALRECLMDDRVQEILTIGRKKTEHQHTKLRQIQLSNVAELSSIEHEITGYDACFFCLGVSSAGMKEDEYKRVTYDIALSAGTTLARLNPQMTFVYVSGSGTDSSEKGRSKWARVKGKTENDLLKLPFKDAYMFRPGVILPLYGIQSKTKVYQIFYDVMKPLYPLLKKLNSVITSEQLGRAMIQVTINGYPRPRIESNELKSMIRRLNQ</sequence>
<keyword evidence="2" id="KW-1185">Reference proteome</keyword>
<gene>
    <name evidence="1" type="ORF">PAECIP111894_03951</name>
</gene>
<accession>A0ABN8FIB8</accession>